<dbReference type="GO" id="GO:0008270">
    <property type="term" value="F:zinc ion binding"/>
    <property type="evidence" value="ECO:0007669"/>
    <property type="project" value="UniProtKB-KW"/>
</dbReference>
<organism evidence="10">
    <name type="scientific">Thrips palmi</name>
    <name type="common">Melon thrips</name>
    <dbReference type="NCBI Taxonomy" id="161013"/>
    <lineage>
        <taxon>Eukaryota</taxon>
        <taxon>Metazoa</taxon>
        <taxon>Ecdysozoa</taxon>
        <taxon>Arthropoda</taxon>
        <taxon>Hexapoda</taxon>
        <taxon>Insecta</taxon>
        <taxon>Pterygota</taxon>
        <taxon>Neoptera</taxon>
        <taxon>Paraneoptera</taxon>
        <taxon>Thysanoptera</taxon>
        <taxon>Terebrantia</taxon>
        <taxon>Thripoidea</taxon>
        <taxon>Thripidae</taxon>
        <taxon>Thrips</taxon>
    </lineage>
</organism>
<dbReference type="SUPFAM" id="SSF57667">
    <property type="entry name" value="beta-beta-alpha zinc fingers"/>
    <property type="match status" value="1"/>
</dbReference>
<keyword evidence="5" id="KW-0862">Zinc</keyword>
<dbReference type="InterPro" id="IPR036236">
    <property type="entry name" value="Znf_C2H2_sf"/>
</dbReference>
<dbReference type="Gene3D" id="3.30.160.60">
    <property type="entry name" value="Classic Zinc Finger"/>
    <property type="match status" value="1"/>
</dbReference>
<dbReference type="PANTHER" id="PTHR24406">
    <property type="entry name" value="TRANSCRIPTIONAL REPRESSOR CTCFL-RELATED"/>
    <property type="match status" value="1"/>
</dbReference>
<accession>A0A6P8ZI44</accession>
<sequence>MSAGEVGSKKNATGIVDPITSVSAEMDYTLLASDMHKVLNIPKSNMLEGEPGGSSCNNNLSDAKKSKSRNGTCLEDVHSNKCPLCPLSFNAKELLARHALRVHQKAVVSLLQDVSTEQHLKCRFCVHKVMHRHQKLLLLHLEKKHAVEFVAFLKQSWIPSSISHLQEGMKSLSLFGSDVNSKANESPSTAMNEPENDAVFHIPSNKPINFLGNQLSNIEISVVINSRIPCAQPSNYSFAKRKLILDGSCNSQPSRAFLMKENVPPEEPLHATLAGSAWKHAEGKHFACGRCKEAFSCNALLLDHVSVRHRGPLRLLQPLYTCGLCSASFYKNSFLVRHCYQHHTPK</sequence>
<evidence type="ECO:0000256" key="1">
    <source>
        <dbReference type="ARBA" id="ARBA00004123"/>
    </source>
</evidence>
<evidence type="ECO:0000256" key="6">
    <source>
        <dbReference type="ARBA" id="ARBA00023242"/>
    </source>
</evidence>
<keyword evidence="6" id="KW-0539">Nucleus</keyword>
<comment type="subcellular location">
    <subcellularLocation>
        <location evidence="1">Nucleus</location>
    </subcellularLocation>
</comment>
<keyword evidence="3" id="KW-0677">Repeat</keyword>
<dbReference type="InterPro" id="IPR013087">
    <property type="entry name" value="Znf_C2H2_type"/>
</dbReference>
<evidence type="ECO:0000256" key="3">
    <source>
        <dbReference type="ARBA" id="ARBA00022737"/>
    </source>
</evidence>
<dbReference type="GeneID" id="117640536"/>
<evidence type="ECO:0000256" key="7">
    <source>
        <dbReference type="PROSITE-ProRule" id="PRU00042"/>
    </source>
</evidence>
<feature type="domain" description="C2H2-type" evidence="8">
    <location>
        <begin position="320"/>
        <end position="346"/>
    </location>
</feature>
<dbReference type="OrthoDB" id="6368764at2759"/>
<gene>
    <name evidence="10" type="primary">LOC117640536</name>
</gene>
<keyword evidence="2" id="KW-0479">Metal-binding</keyword>
<dbReference type="PROSITE" id="PS00028">
    <property type="entry name" value="ZINC_FINGER_C2H2_1"/>
    <property type="match status" value="3"/>
</dbReference>
<protein>
    <submittedName>
        <fullName evidence="10">Uncharacterized protein LOC117640536</fullName>
    </submittedName>
</protein>
<proteinExistence type="predicted"/>
<evidence type="ECO:0000256" key="2">
    <source>
        <dbReference type="ARBA" id="ARBA00022723"/>
    </source>
</evidence>
<evidence type="ECO:0000313" key="10">
    <source>
        <dbReference type="RefSeq" id="XP_034232959.1"/>
    </source>
</evidence>
<evidence type="ECO:0000259" key="8">
    <source>
        <dbReference type="PROSITE" id="PS50157"/>
    </source>
</evidence>
<evidence type="ECO:0000313" key="9">
    <source>
        <dbReference type="Proteomes" id="UP000515158"/>
    </source>
</evidence>
<dbReference type="InterPro" id="IPR050888">
    <property type="entry name" value="ZnF_C2H2-type_TF"/>
</dbReference>
<reference evidence="10" key="1">
    <citation type="submission" date="2025-08" db="UniProtKB">
        <authorList>
            <consortium name="RefSeq"/>
        </authorList>
    </citation>
    <scope>IDENTIFICATION</scope>
    <source>
        <tissue evidence="10">Total insect</tissue>
    </source>
</reference>
<feature type="domain" description="C2H2-type" evidence="8">
    <location>
        <begin position="286"/>
        <end position="314"/>
    </location>
</feature>
<name>A0A6P8ZI44_THRPL</name>
<dbReference type="KEGG" id="tpal:117640536"/>
<dbReference type="SMART" id="SM00355">
    <property type="entry name" value="ZnF_C2H2"/>
    <property type="match status" value="4"/>
</dbReference>
<evidence type="ECO:0000256" key="4">
    <source>
        <dbReference type="ARBA" id="ARBA00022771"/>
    </source>
</evidence>
<dbReference type="GO" id="GO:0005634">
    <property type="term" value="C:nucleus"/>
    <property type="evidence" value="ECO:0007669"/>
    <property type="project" value="UniProtKB-SubCell"/>
</dbReference>
<dbReference type="RefSeq" id="XP_034232959.1">
    <property type="nucleotide sequence ID" value="XM_034377068.1"/>
</dbReference>
<dbReference type="Proteomes" id="UP000515158">
    <property type="component" value="Unplaced"/>
</dbReference>
<evidence type="ECO:0000256" key="5">
    <source>
        <dbReference type="ARBA" id="ARBA00022833"/>
    </source>
</evidence>
<keyword evidence="4 7" id="KW-0863">Zinc-finger</keyword>
<keyword evidence="9" id="KW-1185">Reference proteome</keyword>
<dbReference type="InParanoid" id="A0A6P8ZI44"/>
<dbReference type="PROSITE" id="PS50157">
    <property type="entry name" value="ZINC_FINGER_C2H2_2"/>
    <property type="match status" value="2"/>
</dbReference>
<dbReference type="AlphaFoldDB" id="A0A6P8ZI44"/>